<gene>
    <name evidence="2" type="ORF">SBD_3296</name>
</gene>
<organism evidence="2 3">
    <name type="scientific">Streptomyces bottropensis ATCC 25435</name>
    <dbReference type="NCBI Taxonomy" id="1054862"/>
    <lineage>
        <taxon>Bacteria</taxon>
        <taxon>Bacillati</taxon>
        <taxon>Actinomycetota</taxon>
        <taxon>Actinomycetes</taxon>
        <taxon>Kitasatosporales</taxon>
        <taxon>Streptomycetaceae</taxon>
        <taxon>Streptomyces</taxon>
    </lineage>
</organism>
<reference evidence="3" key="1">
    <citation type="journal article" date="2013" name="Genome Announc.">
        <title>Draft Genome Sequence of Streptomyces bottropensis ATCC 25435, a Bottromycin-Producing Actinomycete.</title>
        <authorList>
            <person name="Zhang H."/>
            <person name="Zhou W."/>
            <person name="Zhuang Y."/>
            <person name="Liang X."/>
            <person name="Liu T."/>
        </authorList>
    </citation>
    <scope>NUCLEOTIDE SEQUENCE [LARGE SCALE GENOMIC DNA]</scope>
    <source>
        <strain evidence="3">ATCC 25435</strain>
    </source>
</reference>
<feature type="region of interest" description="Disordered" evidence="1">
    <location>
        <begin position="27"/>
        <end position="72"/>
    </location>
</feature>
<dbReference type="AlphaFoldDB" id="M3FUT3"/>
<evidence type="ECO:0000313" key="2">
    <source>
        <dbReference type="EMBL" id="EMF55984.1"/>
    </source>
</evidence>
<evidence type="ECO:0000313" key="3">
    <source>
        <dbReference type="Proteomes" id="UP000030760"/>
    </source>
</evidence>
<feature type="compositionally biased region" description="Gly residues" evidence="1">
    <location>
        <begin position="27"/>
        <end position="37"/>
    </location>
</feature>
<accession>M3FUT3</accession>
<name>M3FUT3_9ACTN</name>
<dbReference type="EMBL" id="KB405067">
    <property type="protein sequence ID" value="EMF55984.1"/>
    <property type="molecule type" value="Genomic_DNA"/>
</dbReference>
<sequence>MFSVVSPRGLREGVHLGCGRGVGLGRRGAGLGRGSGGASRAVPRAPGKQGLRRLLSKGAGRRPTGLPARGSLRVQGRRGLGFGARRALSFRGAGNCAINPHRAAAADEP</sequence>
<proteinExistence type="predicted"/>
<evidence type="ECO:0000256" key="1">
    <source>
        <dbReference type="SAM" id="MobiDB-lite"/>
    </source>
</evidence>
<dbReference type="Proteomes" id="UP000030760">
    <property type="component" value="Unassembled WGS sequence"/>
</dbReference>
<protein>
    <submittedName>
        <fullName evidence="2">Uncharacterized protein</fullName>
    </submittedName>
</protein>